<reference evidence="1 2" key="1">
    <citation type="submission" date="2020-07" db="EMBL/GenBank/DDBJ databases">
        <title>Diversity of carbapenemase encoding genes among Pseudomonas putida group clinical isolates in a tertiary Brazilian hospital.</title>
        <authorList>
            <person name="Alberto-Lei F."/>
            <person name="Nodari C.S."/>
            <person name="Streling A.P."/>
            <person name="Paulino J.T."/>
            <person name="Bessa-Neto F.O."/>
            <person name="Cayo R."/>
            <person name="Gales A.C."/>
        </authorList>
    </citation>
    <scope>NUCLEOTIDE SEQUENCE [LARGE SCALE GENOMIC DNA]</scope>
    <source>
        <strain evidence="1 2">12815</strain>
    </source>
</reference>
<proteinExistence type="predicted"/>
<dbReference type="RefSeq" id="WP_182388711.1">
    <property type="nucleotide sequence ID" value="NZ_JACGCX010000001.1"/>
</dbReference>
<dbReference type="InterPro" id="IPR036278">
    <property type="entry name" value="Sialidase_sf"/>
</dbReference>
<evidence type="ECO:0000313" key="2">
    <source>
        <dbReference type="Proteomes" id="UP000545074"/>
    </source>
</evidence>
<gene>
    <name evidence="1" type="ORF">H4C80_00825</name>
</gene>
<dbReference type="Proteomes" id="UP000545074">
    <property type="component" value="Unassembled WGS sequence"/>
</dbReference>
<organism evidence="1 2">
    <name type="scientific">Pseudomonas juntendi</name>
    <dbReference type="NCBI Taxonomy" id="2666183"/>
    <lineage>
        <taxon>Bacteria</taxon>
        <taxon>Pseudomonadati</taxon>
        <taxon>Pseudomonadota</taxon>
        <taxon>Gammaproteobacteria</taxon>
        <taxon>Pseudomonadales</taxon>
        <taxon>Pseudomonadaceae</taxon>
        <taxon>Pseudomonas</taxon>
    </lineage>
</organism>
<dbReference type="EMBL" id="JACGCX010000001">
    <property type="protein sequence ID" value="MBA6095691.1"/>
    <property type="molecule type" value="Genomic_DNA"/>
</dbReference>
<comment type="caution">
    <text evidence="1">The sequence shown here is derived from an EMBL/GenBank/DDBJ whole genome shotgun (WGS) entry which is preliminary data.</text>
</comment>
<accession>A0A7W2KC15</accession>
<protein>
    <submittedName>
        <fullName evidence="1">BNR-4 repeat-containing protein</fullName>
    </submittedName>
</protein>
<dbReference type="Pfam" id="PF15892">
    <property type="entry name" value="BNR_4"/>
    <property type="match status" value="1"/>
</dbReference>
<dbReference type="SUPFAM" id="SSF50939">
    <property type="entry name" value="Sialidases"/>
    <property type="match status" value="1"/>
</dbReference>
<dbReference type="AlphaFoldDB" id="A0A7W2KC15"/>
<name>A0A7W2KC15_9PSED</name>
<sequence>MTLIKSWIGKNRHDKIHDDFKDDAAYFQSINILWRSKDWPALTKITDRDISRRVDRAEIAFIIAIAHAEMDAQDGYKLFSDIAFKWGLTAGSMKKLIGENYKKNFCSKFRANVVGSIQIGVGWATNTINTAIYRHHGILTIGNYQYTAFYESESVLMLVRLSTNSFEFHKLQGQYRLHDAHNSISLGHDRDHCLHVTYDHHGTKLRYRRSLKPYAIDAWGEEKAMTGNYEDRVTYPTFINPRLGHPLTLLYRDGESDKGCARLKTFDEKLGVWGDHPVPVLSGENNSPWTCNAYWNHPAIDEHGVLHLSFVWRTHSIGPEQIVNNLNICYAKSADNGLTWQTSGGVDYRSPITPVNSEVIFAVPPGSNLINQCSMALDSKGFAHIAFYANDKAGIPQYFHLWLTDAGWNVRQVSNRKVPFQLKGIGTLPVPISRPEILLDKDDNVHILFRGDISKNRLSAYSASAPNYLGHPDDFEILWPVDVGYAEPIIDRTRWNKDNILTLFVQPTNQPNGDIRTDATVSPINIINVKLTQHTG</sequence>
<evidence type="ECO:0000313" key="1">
    <source>
        <dbReference type="EMBL" id="MBA6095691.1"/>
    </source>
</evidence>